<evidence type="ECO:0000313" key="2">
    <source>
        <dbReference type="EMBL" id="JAD75954.1"/>
    </source>
</evidence>
<evidence type="ECO:0000256" key="1">
    <source>
        <dbReference type="SAM" id="MobiDB-lite"/>
    </source>
</evidence>
<feature type="compositionally biased region" description="Basic residues" evidence="1">
    <location>
        <begin position="7"/>
        <end position="43"/>
    </location>
</feature>
<proteinExistence type="predicted"/>
<protein>
    <submittedName>
        <fullName evidence="2">Uncharacterized protein</fullName>
    </submittedName>
</protein>
<dbReference type="AlphaFoldDB" id="A0A0A9CI06"/>
<name>A0A0A9CI06_ARUDO</name>
<reference evidence="2" key="1">
    <citation type="submission" date="2014-09" db="EMBL/GenBank/DDBJ databases">
        <authorList>
            <person name="Magalhaes I.L.F."/>
            <person name="Oliveira U."/>
            <person name="Santos F.R."/>
            <person name="Vidigal T.H.D.A."/>
            <person name="Brescovit A.D."/>
            <person name="Santos A.J."/>
        </authorList>
    </citation>
    <scope>NUCLEOTIDE SEQUENCE</scope>
    <source>
        <tissue evidence="2">Shoot tissue taken approximately 20 cm above the soil surface</tissue>
    </source>
</reference>
<reference evidence="2" key="2">
    <citation type="journal article" date="2015" name="Data Brief">
        <title>Shoot transcriptome of the giant reed, Arundo donax.</title>
        <authorList>
            <person name="Barrero R.A."/>
            <person name="Guerrero F.D."/>
            <person name="Moolhuijzen P."/>
            <person name="Goolsby J.A."/>
            <person name="Tidwell J."/>
            <person name="Bellgard S.E."/>
            <person name="Bellgard M.I."/>
        </authorList>
    </citation>
    <scope>NUCLEOTIDE SEQUENCE</scope>
    <source>
        <tissue evidence="2">Shoot tissue taken approximately 20 cm above the soil surface</tissue>
    </source>
</reference>
<sequence>MNEQIHLKAHHRAGTKACHTHKPGSRMWRTRGCPHRRGWRRRS</sequence>
<dbReference type="EMBL" id="GBRH01221941">
    <property type="protein sequence ID" value="JAD75954.1"/>
    <property type="molecule type" value="Transcribed_RNA"/>
</dbReference>
<accession>A0A0A9CI06</accession>
<organism evidence="2">
    <name type="scientific">Arundo donax</name>
    <name type="common">Giant reed</name>
    <name type="synonym">Donax arundinaceus</name>
    <dbReference type="NCBI Taxonomy" id="35708"/>
    <lineage>
        <taxon>Eukaryota</taxon>
        <taxon>Viridiplantae</taxon>
        <taxon>Streptophyta</taxon>
        <taxon>Embryophyta</taxon>
        <taxon>Tracheophyta</taxon>
        <taxon>Spermatophyta</taxon>
        <taxon>Magnoliopsida</taxon>
        <taxon>Liliopsida</taxon>
        <taxon>Poales</taxon>
        <taxon>Poaceae</taxon>
        <taxon>PACMAD clade</taxon>
        <taxon>Arundinoideae</taxon>
        <taxon>Arundineae</taxon>
        <taxon>Arundo</taxon>
    </lineage>
</organism>
<feature type="region of interest" description="Disordered" evidence="1">
    <location>
        <begin position="1"/>
        <end position="43"/>
    </location>
</feature>